<dbReference type="Proteomes" id="UP000053558">
    <property type="component" value="Unassembled WGS sequence"/>
</dbReference>
<dbReference type="AlphaFoldDB" id="A0A5M3MHD4"/>
<protein>
    <submittedName>
        <fullName evidence="3">Uncharacterized protein</fullName>
    </submittedName>
</protein>
<dbReference type="EMBL" id="JH711582">
    <property type="protein sequence ID" value="EIW78638.1"/>
    <property type="molecule type" value="Genomic_DNA"/>
</dbReference>
<evidence type="ECO:0000313" key="3">
    <source>
        <dbReference type="EMBL" id="EIW78638.1"/>
    </source>
</evidence>
<name>A0A5M3MHD4_CONPW</name>
<feature type="region of interest" description="Disordered" evidence="1">
    <location>
        <begin position="287"/>
        <end position="307"/>
    </location>
</feature>
<feature type="compositionally biased region" description="Polar residues" evidence="1">
    <location>
        <begin position="219"/>
        <end position="235"/>
    </location>
</feature>
<reference evidence="4" key="1">
    <citation type="journal article" date="2012" name="Science">
        <title>The Paleozoic origin of enzymatic lignin decomposition reconstructed from 31 fungal genomes.</title>
        <authorList>
            <person name="Floudas D."/>
            <person name="Binder M."/>
            <person name="Riley R."/>
            <person name="Barry K."/>
            <person name="Blanchette R.A."/>
            <person name="Henrissat B."/>
            <person name="Martinez A.T."/>
            <person name="Otillar R."/>
            <person name="Spatafora J.W."/>
            <person name="Yadav J.S."/>
            <person name="Aerts A."/>
            <person name="Benoit I."/>
            <person name="Boyd A."/>
            <person name="Carlson A."/>
            <person name="Copeland A."/>
            <person name="Coutinho P.M."/>
            <person name="de Vries R.P."/>
            <person name="Ferreira P."/>
            <person name="Findley K."/>
            <person name="Foster B."/>
            <person name="Gaskell J."/>
            <person name="Glotzer D."/>
            <person name="Gorecki P."/>
            <person name="Heitman J."/>
            <person name="Hesse C."/>
            <person name="Hori C."/>
            <person name="Igarashi K."/>
            <person name="Jurgens J.A."/>
            <person name="Kallen N."/>
            <person name="Kersten P."/>
            <person name="Kohler A."/>
            <person name="Kuees U."/>
            <person name="Kumar T.K.A."/>
            <person name="Kuo A."/>
            <person name="LaButti K."/>
            <person name="Larrondo L.F."/>
            <person name="Lindquist E."/>
            <person name="Ling A."/>
            <person name="Lombard V."/>
            <person name="Lucas S."/>
            <person name="Lundell T."/>
            <person name="Martin R."/>
            <person name="McLaughlin D.J."/>
            <person name="Morgenstern I."/>
            <person name="Morin E."/>
            <person name="Murat C."/>
            <person name="Nagy L.G."/>
            <person name="Nolan M."/>
            <person name="Ohm R.A."/>
            <person name="Patyshakuliyeva A."/>
            <person name="Rokas A."/>
            <person name="Ruiz-Duenas F.J."/>
            <person name="Sabat G."/>
            <person name="Salamov A."/>
            <person name="Samejima M."/>
            <person name="Schmutz J."/>
            <person name="Slot J.C."/>
            <person name="St John F."/>
            <person name="Stenlid J."/>
            <person name="Sun H."/>
            <person name="Sun S."/>
            <person name="Syed K."/>
            <person name="Tsang A."/>
            <person name="Wiebenga A."/>
            <person name="Young D."/>
            <person name="Pisabarro A."/>
            <person name="Eastwood D.C."/>
            <person name="Martin F."/>
            <person name="Cullen D."/>
            <person name="Grigoriev I.V."/>
            <person name="Hibbett D.S."/>
        </authorList>
    </citation>
    <scope>NUCLEOTIDE SEQUENCE [LARGE SCALE GENOMIC DNA]</scope>
    <source>
        <strain evidence="4">RWD-64-598 SS2</strain>
    </source>
</reference>
<evidence type="ECO:0000256" key="1">
    <source>
        <dbReference type="SAM" id="MobiDB-lite"/>
    </source>
</evidence>
<feature type="compositionally biased region" description="Basic and acidic residues" evidence="1">
    <location>
        <begin position="203"/>
        <end position="213"/>
    </location>
</feature>
<feature type="compositionally biased region" description="Acidic residues" evidence="1">
    <location>
        <begin position="287"/>
        <end position="298"/>
    </location>
</feature>
<evidence type="ECO:0000313" key="4">
    <source>
        <dbReference type="Proteomes" id="UP000053558"/>
    </source>
</evidence>
<feature type="compositionally biased region" description="Basic and acidic residues" evidence="1">
    <location>
        <begin position="78"/>
        <end position="88"/>
    </location>
</feature>
<dbReference type="KEGG" id="cput:CONPUDRAFT_156604"/>
<keyword evidence="2" id="KW-0732">Signal</keyword>
<feature type="chain" id="PRO_5024388185" evidence="2">
    <location>
        <begin position="17"/>
        <end position="307"/>
    </location>
</feature>
<proteinExistence type="predicted"/>
<feature type="region of interest" description="Disordered" evidence="1">
    <location>
        <begin position="65"/>
        <end position="106"/>
    </location>
</feature>
<comment type="caution">
    <text evidence="3">The sequence shown here is derived from an EMBL/GenBank/DDBJ whole genome shotgun (WGS) entry which is preliminary data.</text>
</comment>
<keyword evidence="4" id="KW-1185">Reference proteome</keyword>
<accession>A0A5M3MHD4</accession>
<evidence type="ECO:0000256" key="2">
    <source>
        <dbReference type="SAM" id="SignalP"/>
    </source>
</evidence>
<feature type="region of interest" description="Disordered" evidence="1">
    <location>
        <begin position="203"/>
        <end position="237"/>
    </location>
</feature>
<feature type="signal peptide" evidence="2">
    <location>
        <begin position="1"/>
        <end position="16"/>
    </location>
</feature>
<organism evidence="3 4">
    <name type="scientific">Coniophora puteana (strain RWD-64-598)</name>
    <name type="common">Brown rot fungus</name>
    <dbReference type="NCBI Taxonomy" id="741705"/>
    <lineage>
        <taxon>Eukaryota</taxon>
        <taxon>Fungi</taxon>
        <taxon>Dikarya</taxon>
        <taxon>Basidiomycota</taxon>
        <taxon>Agaricomycotina</taxon>
        <taxon>Agaricomycetes</taxon>
        <taxon>Agaricomycetidae</taxon>
        <taxon>Boletales</taxon>
        <taxon>Coniophorineae</taxon>
        <taxon>Coniophoraceae</taxon>
        <taxon>Coniophora</taxon>
    </lineage>
</organism>
<dbReference type="RefSeq" id="XP_007771632.1">
    <property type="nucleotide sequence ID" value="XM_007773442.1"/>
</dbReference>
<gene>
    <name evidence="3" type="ORF">CONPUDRAFT_156604</name>
</gene>
<dbReference type="GeneID" id="19203591"/>
<sequence length="307" mass="33742">MLSIVITFVFDLLCRCFTCFSPPPEEGTLPAPVSSRQLRSALRESADWGPYQSIFHPSSHKSLHSASASSCESQNDQSYEHGRCDSRELATPPTSPPLQTPPLRLSLPRYEEESGSFWSLRRSATSTRIGEMLSPSPSRSPRKLLKSLSLPRLSPKLATQPFRVHNASQAVDGAGGMFSLPFPIKAEIAVHVDVHVASEARAVDEEVRSKSPDNDSDNDVLQTPIDSFSPSSALEHSNDRAGSSLYVARLGTCHLSVTTIERNEEQDIEMEIMAVSKEFSGWRVEDLSDGESDVDTSESVEPYYSVV</sequence>